<reference evidence="1 2" key="1">
    <citation type="journal article" date="2022" name="DNA Res.">
        <title>Chromosomal-level genome assembly of the orchid tree Bauhinia variegata (Leguminosae; Cercidoideae) supports the allotetraploid origin hypothesis of Bauhinia.</title>
        <authorList>
            <person name="Zhong Y."/>
            <person name="Chen Y."/>
            <person name="Zheng D."/>
            <person name="Pang J."/>
            <person name="Liu Y."/>
            <person name="Luo S."/>
            <person name="Meng S."/>
            <person name="Qian L."/>
            <person name="Wei D."/>
            <person name="Dai S."/>
            <person name="Zhou R."/>
        </authorList>
    </citation>
    <scope>NUCLEOTIDE SEQUENCE [LARGE SCALE GENOMIC DNA]</scope>
    <source>
        <strain evidence="1">BV-YZ2020</strain>
    </source>
</reference>
<protein>
    <submittedName>
        <fullName evidence="1">Uncharacterized protein</fullName>
    </submittedName>
</protein>
<evidence type="ECO:0000313" key="1">
    <source>
        <dbReference type="EMBL" id="KAI4337414.1"/>
    </source>
</evidence>
<dbReference type="EMBL" id="CM039431">
    <property type="protein sequence ID" value="KAI4337414.1"/>
    <property type="molecule type" value="Genomic_DNA"/>
</dbReference>
<organism evidence="1 2">
    <name type="scientific">Bauhinia variegata</name>
    <name type="common">Purple orchid tree</name>
    <name type="synonym">Phanera variegata</name>
    <dbReference type="NCBI Taxonomy" id="167791"/>
    <lineage>
        <taxon>Eukaryota</taxon>
        <taxon>Viridiplantae</taxon>
        <taxon>Streptophyta</taxon>
        <taxon>Embryophyta</taxon>
        <taxon>Tracheophyta</taxon>
        <taxon>Spermatophyta</taxon>
        <taxon>Magnoliopsida</taxon>
        <taxon>eudicotyledons</taxon>
        <taxon>Gunneridae</taxon>
        <taxon>Pentapetalae</taxon>
        <taxon>rosids</taxon>
        <taxon>fabids</taxon>
        <taxon>Fabales</taxon>
        <taxon>Fabaceae</taxon>
        <taxon>Cercidoideae</taxon>
        <taxon>Cercideae</taxon>
        <taxon>Bauhiniinae</taxon>
        <taxon>Bauhinia</taxon>
    </lineage>
</organism>
<proteinExistence type="predicted"/>
<name>A0ACB9NNX2_BAUVA</name>
<dbReference type="Proteomes" id="UP000828941">
    <property type="component" value="Chromosome 6"/>
</dbReference>
<sequence length="101" mass="10639">MASNPRSRSLAESQSGGKIVRPRRTTSAKTPYERPKPSNSASKSPNWFSRFISSPARFVAAGAGKLLSSAINLEDSPTSSSDSSYGSDSSAGRCIVRASLN</sequence>
<keyword evidence="2" id="KW-1185">Reference proteome</keyword>
<evidence type="ECO:0000313" key="2">
    <source>
        <dbReference type="Proteomes" id="UP000828941"/>
    </source>
</evidence>
<accession>A0ACB9NNX2</accession>
<gene>
    <name evidence="1" type="ORF">L6164_015835</name>
</gene>
<comment type="caution">
    <text evidence="1">The sequence shown here is derived from an EMBL/GenBank/DDBJ whole genome shotgun (WGS) entry which is preliminary data.</text>
</comment>